<dbReference type="Gene3D" id="1.10.565.10">
    <property type="entry name" value="Retinoid X Receptor"/>
    <property type="match status" value="1"/>
</dbReference>
<name>A0A914CPT2_9BILA</name>
<keyword evidence="3" id="KW-0804">Transcription</keyword>
<sequence>MDMMLSVDYLKTFQLFRELPEKDQYYLCRDVVCTNAYLSRSFYAYDMGAEIVVYPDGTYPFITNSNITETEQVLRAGKVQDLNYLKPDQIHYCLMKALASFNTYCPLISQKSRHLIEEERVKYAKILLHYLHEKYGIREGNKKFIDSLSILNELIKMKKEYTDTFHTFKHYFK</sequence>
<dbReference type="InterPro" id="IPR000536">
    <property type="entry name" value="Nucl_hrmn_rcpt_lig-bd"/>
</dbReference>
<dbReference type="AlphaFoldDB" id="A0A914CPT2"/>
<dbReference type="Proteomes" id="UP000887540">
    <property type="component" value="Unplaced"/>
</dbReference>
<dbReference type="PROSITE" id="PS51843">
    <property type="entry name" value="NR_LBD"/>
    <property type="match status" value="1"/>
</dbReference>
<dbReference type="PANTHER" id="PTHR45886:SF18">
    <property type="entry name" value="NR LBD DOMAIN-CONTAINING PROTEIN-RELATED"/>
    <property type="match status" value="1"/>
</dbReference>
<evidence type="ECO:0000313" key="6">
    <source>
        <dbReference type="Proteomes" id="UP000887540"/>
    </source>
</evidence>
<dbReference type="Pfam" id="PF00104">
    <property type="entry name" value="Hormone_recep"/>
    <property type="match status" value="1"/>
</dbReference>
<organism evidence="6 7">
    <name type="scientific">Acrobeloides nanus</name>
    <dbReference type="NCBI Taxonomy" id="290746"/>
    <lineage>
        <taxon>Eukaryota</taxon>
        <taxon>Metazoa</taxon>
        <taxon>Ecdysozoa</taxon>
        <taxon>Nematoda</taxon>
        <taxon>Chromadorea</taxon>
        <taxon>Rhabditida</taxon>
        <taxon>Tylenchina</taxon>
        <taxon>Cephalobomorpha</taxon>
        <taxon>Cephaloboidea</taxon>
        <taxon>Cephalobidae</taxon>
        <taxon>Acrobeloides</taxon>
    </lineage>
</organism>
<keyword evidence="4" id="KW-0675">Receptor</keyword>
<dbReference type="InterPro" id="IPR035500">
    <property type="entry name" value="NHR-like_dom_sf"/>
</dbReference>
<comment type="similarity">
    <text evidence="1">Belongs to the nuclear hormone receptor family.</text>
</comment>
<accession>A0A914CPT2</accession>
<keyword evidence="2" id="KW-0805">Transcription regulation</keyword>
<dbReference type="WBParaSite" id="ACRNAN_scaffold1312.g13481.t2">
    <property type="protein sequence ID" value="ACRNAN_scaffold1312.g13481.t2"/>
    <property type="gene ID" value="ACRNAN_scaffold1312.g13481"/>
</dbReference>
<proteinExistence type="inferred from homology"/>
<evidence type="ECO:0000259" key="5">
    <source>
        <dbReference type="PROSITE" id="PS51843"/>
    </source>
</evidence>
<dbReference type="PANTHER" id="PTHR45886">
    <property type="entry name" value="NUCLEAR HORMONE RECEPTOR FAMILY-RELATED-RELATED"/>
    <property type="match status" value="1"/>
</dbReference>
<evidence type="ECO:0000256" key="3">
    <source>
        <dbReference type="ARBA" id="ARBA00023163"/>
    </source>
</evidence>
<feature type="domain" description="NR LBD" evidence="5">
    <location>
        <begin position="1"/>
        <end position="173"/>
    </location>
</feature>
<reference evidence="7" key="1">
    <citation type="submission" date="2022-11" db="UniProtKB">
        <authorList>
            <consortium name="WormBaseParasite"/>
        </authorList>
    </citation>
    <scope>IDENTIFICATION</scope>
</reference>
<dbReference type="SMART" id="SM00430">
    <property type="entry name" value="HOLI"/>
    <property type="match status" value="1"/>
</dbReference>
<evidence type="ECO:0000256" key="4">
    <source>
        <dbReference type="ARBA" id="ARBA00023170"/>
    </source>
</evidence>
<keyword evidence="6" id="KW-1185">Reference proteome</keyword>
<dbReference type="SUPFAM" id="SSF48508">
    <property type="entry name" value="Nuclear receptor ligand-binding domain"/>
    <property type="match status" value="1"/>
</dbReference>
<protein>
    <submittedName>
        <fullName evidence="7">NR LBD domain-containing protein</fullName>
    </submittedName>
</protein>
<evidence type="ECO:0000313" key="7">
    <source>
        <dbReference type="WBParaSite" id="ACRNAN_scaffold1312.g13481.t2"/>
    </source>
</evidence>
<evidence type="ECO:0000256" key="2">
    <source>
        <dbReference type="ARBA" id="ARBA00023015"/>
    </source>
</evidence>
<evidence type="ECO:0000256" key="1">
    <source>
        <dbReference type="ARBA" id="ARBA00005993"/>
    </source>
</evidence>